<comment type="similarity">
    <text evidence="2">Belongs to the universal ribosomal protein uS14 family.</text>
</comment>
<dbReference type="GO" id="GO:0008270">
    <property type="term" value="F:zinc ion binding"/>
    <property type="evidence" value="ECO:0007669"/>
    <property type="project" value="InterPro"/>
</dbReference>
<keyword evidence="9" id="KW-1185">Reference proteome</keyword>
<dbReference type="PANTHER" id="PTHR12010">
    <property type="entry name" value="40S RIBOSOMAL PROTEIN S29"/>
    <property type="match status" value="1"/>
</dbReference>
<evidence type="ECO:0000256" key="1">
    <source>
        <dbReference type="ARBA" id="ARBA00001947"/>
    </source>
</evidence>
<keyword evidence="5" id="KW-0687">Ribonucleoprotein</keyword>
<dbReference type="Proteomes" id="UP000322225">
    <property type="component" value="Chromosome 4"/>
</dbReference>
<feature type="compositionally biased region" description="Acidic residues" evidence="7">
    <location>
        <begin position="322"/>
        <end position="339"/>
    </location>
</feature>
<comment type="cofactor">
    <cofactor evidence="1">
        <name>Zn(2+)</name>
        <dbReference type="ChEBI" id="CHEBI:29105"/>
    </cofactor>
</comment>
<feature type="compositionally biased region" description="Basic and acidic residues" evidence="7">
    <location>
        <begin position="465"/>
        <end position="474"/>
    </location>
</feature>
<dbReference type="Pfam" id="PF00856">
    <property type="entry name" value="SET"/>
    <property type="match status" value="1"/>
</dbReference>
<dbReference type="Gene3D" id="2.170.270.10">
    <property type="entry name" value="SET domain"/>
    <property type="match status" value="1"/>
</dbReference>
<keyword evidence="3" id="KW-0862">Zinc</keyword>
<gene>
    <name evidence="8" type="ORF">CI109_102462</name>
</gene>
<dbReference type="PANTHER" id="PTHR12010:SF2">
    <property type="entry name" value="40S RIBOSOMAL PROTEIN S29"/>
    <property type="match status" value="1"/>
</dbReference>
<dbReference type="EMBL" id="CP144054">
    <property type="protein sequence ID" value="WWD18015.1"/>
    <property type="molecule type" value="Genomic_DNA"/>
</dbReference>
<evidence type="ECO:0000256" key="7">
    <source>
        <dbReference type="SAM" id="MobiDB-lite"/>
    </source>
</evidence>
<dbReference type="InterPro" id="IPR018271">
    <property type="entry name" value="Ribosomal_uS14_CS"/>
</dbReference>
<dbReference type="NCBIfam" id="NF004424">
    <property type="entry name" value="PRK05766.1"/>
    <property type="match status" value="1"/>
</dbReference>
<evidence type="ECO:0000256" key="3">
    <source>
        <dbReference type="ARBA" id="ARBA00022833"/>
    </source>
</evidence>
<feature type="compositionally biased region" description="Basic and acidic residues" evidence="7">
    <location>
        <begin position="367"/>
        <end position="383"/>
    </location>
</feature>
<dbReference type="FunFam" id="4.10.830.10:FF:000002">
    <property type="entry name" value="40S ribosomal protein S29"/>
    <property type="match status" value="1"/>
</dbReference>
<dbReference type="PROSITE" id="PS00527">
    <property type="entry name" value="RIBOSOMAL_S14"/>
    <property type="match status" value="1"/>
</dbReference>
<dbReference type="GeneID" id="43588517"/>
<dbReference type="Gene3D" id="4.10.830.10">
    <property type="entry name" value="30s Ribosomal Protein S14, Chain N"/>
    <property type="match status" value="1"/>
</dbReference>
<evidence type="ECO:0000256" key="2">
    <source>
        <dbReference type="ARBA" id="ARBA00009083"/>
    </source>
</evidence>
<dbReference type="InterPro" id="IPR039744">
    <property type="entry name" value="RIbosomal_uS14_euk_arc"/>
</dbReference>
<dbReference type="Pfam" id="PF00253">
    <property type="entry name" value="Ribosomal_S14"/>
    <property type="match status" value="1"/>
</dbReference>
<reference evidence="8" key="2">
    <citation type="submission" date="2024-01" db="EMBL/GenBank/DDBJ databases">
        <title>Comparative genomics of Cryptococcus and Kwoniella reveals pathogenesis evolution and contrasting modes of karyotype evolution via chromosome fusion or intercentromeric recombination.</title>
        <authorList>
            <person name="Coelho M.A."/>
            <person name="David-Palma M."/>
            <person name="Shea T."/>
            <person name="Bowers K."/>
            <person name="McGinley-Smith S."/>
            <person name="Mohammad A.W."/>
            <person name="Gnirke A."/>
            <person name="Yurkov A.M."/>
            <person name="Nowrousian M."/>
            <person name="Sun S."/>
            <person name="Cuomo C.A."/>
            <person name="Heitman J."/>
        </authorList>
    </citation>
    <scope>NUCLEOTIDE SEQUENCE</scope>
    <source>
        <strain evidence="8">CBS 12478</strain>
    </source>
</reference>
<dbReference type="InterPro" id="IPR043140">
    <property type="entry name" value="Ribosomal_uS14_sf"/>
</dbReference>
<dbReference type="RefSeq" id="XP_031861249.1">
    <property type="nucleotide sequence ID" value="XM_032004384.1"/>
</dbReference>
<reference evidence="8" key="1">
    <citation type="submission" date="2017-08" db="EMBL/GenBank/DDBJ databases">
        <authorList>
            <person name="Cuomo C."/>
            <person name="Billmyre B."/>
            <person name="Heitman J."/>
        </authorList>
    </citation>
    <scope>NUCLEOTIDE SEQUENCE</scope>
    <source>
        <strain evidence="8">CBS 12478</strain>
    </source>
</reference>
<feature type="compositionally biased region" description="Acidic residues" evidence="7">
    <location>
        <begin position="347"/>
        <end position="366"/>
    </location>
</feature>
<sequence length="666" mass="74764">MTRRRPLPPLSRRDILALEILHQLCAYEQLYHELFAAYFGLVKPAQRATEKYHYEVEELLINPRTGERVKGCDDRKTVIDMIRNIAHTQTKRQGNEIPNWWIGNVEANFINTLKNTDIKPRSCPEFGDQVGLFCSPTERPKRSRTMQKAAPLKLSTPTKRSINGTLIPVKGQDHLDSSSSQVPLPVTHEVSLTGVSFVLFTFPRRVTKPSLYGFNDGLTFDHSYNGKDYVHLGLGVARMVNHSCEPNVEWDYDNAPPPDFDTEIPGVAYMDVELEFTRDVKVGEQITAFYSENFAKKRCTCPSTKHHPSRASNDISDHGNDSSDDEDCILVEEASSDDETSNRSTSEGDDSNSEEESMSTDSSCDDASDKVDESVSSDSRSDYDSYSEDESTSSRTSKRSPRPVLSRDTPEPPPPAKRQSLPPSPDVQAPIAYEVLSDNEDDFQCIGIKLSNRTSERLIQPTRNKGKEKERSFDTIDMTDIPNTPPRPRKQARTSQLDNSATPSTLGGSSMSTPIAHSGYDSSEVDRLRPDLIGNAPGPLVQGNIFDKLQDNIMTIRGVYEMMEREEQAMVRTMLELKKHQEAMRDAHEMLDGLLQTQIELIDALKGGTGEAHSNVWFSRPRTYGKGSRQCRVCAHQAGLIRKWGLDMCRQCFREKSAAIGFVKNN</sequence>
<accession>A0A5M6C0U1</accession>
<name>A0A5M6C0U1_9TREE</name>
<dbReference type="AlphaFoldDB" id="A0A5M6C0U1"/>
<dbReference type="InterPro" id="IPR001214">
    <property type="entry name" value="SET_dom"/>
</dbReference>
<evidence type="ECO:0000313" key="8">
    <source>
        <dbReference type="EMBL" id="WWD18015.1"/>
    </source>
</evidence>
<feature type="region of interest" description="Disordered" evidence="7">
    <location>
        <begin position="302"/>
        <end position="427"/>
    </location>
</feature>
<dbReference type="SUPFAM" id="SSF82199">
    <property type="entry name" value="SET domain"/>
    <property type="match status" value="1"/>
</dbReference>
<feature type="compositionally biased region" description="Polar residues" evidence="7">
    <location>
        <begin position="493"/>
        <end position="515"/>
    </location>
</feature>
<feature type="region of interest" description="Disordered" evidence="7">
    <location>
        <begin position="457"/>
        <end position="523"/>
    </location>
</feature>
<keyword evidence="4 8" id="KW-0689">Ribosomal protein</keyword>
<dbReference type="KEGG" id="ksn:43588517"/>
<organism evidence="8 9">
    <name type="scientific">Kwoniella shandongensis</name>
    <dbReference type="NCBI Taxonomy" id="1734106"/>
    <lineage>
        <taxon>Eukaryota</taxon>
        <taxon>Fungi</taxon>
        <taxon>Dikarya</taxon>
        <taxon>Basidiomycota</taxon>
        <taxon>Agaricomycotina</taxon>
        <taxon>Tremellomycetes</taxon>
        <taxon>Tremellales</taxon>
        <taxon>Cryptococcaceae</taxon>
        <taxon>Kwoniella</taxon>
    </lineage>
</organism>
<keyword evidence="6" id="KW-0175">Coiled coil</keyword>
<dbReference type="PROSITE" id="PS50280">
    <property type="entry name" value="SET"/>
    <property type="match status" value="1"/>
</dbReference>
<dbReference type="GO" id="GO:0003735">
    <property type="term" value="F:structural constituent of ribosome"/>
    <property type="evidence" value="ECO:0007669"/>
    <property type="project" value="InterPro"/>
</dbReference>
<protein>
    <submittedName>
        <fullName evidence="8">40S ribosomal protein S29</fullName>
    </submittedName>
</protein>
<evidence type="ECO:0000313" key="9">
    <source>
        <dbReference type="Proteomes" id="UP000322225"/>
    </source>
</evidence>
<dbReference type="OrthoDB" id="10252683at2759"/>
<evidence type="ECO:0000256" key="6">
    <source>
        <dbReference type="SAM" id="Coils"/>
    </source>
</evidence>
<evidence type="ECO:0000256" key="5">
    <source>
        <dbReference type="ARBA" id="ARBA00023274"/>
    </source>
</evidence>
<evidence type="ECO:0000256" key="4">
    <source>
        <dbReference type="ARBA" id="ARBA00022980"/>
    </source>
</evidence>
<dbReference type="GO" id="GO:0022627">
    <property type="term" value="C:cytosolic small ribosomal subunit"/>
    <property type="evidence" value="ECO:0007669"/>
    <property type="project" value="TreeGrafter"/>
</dbReference>
<dbReference type="InterPro" id="IPR046341">
    <property type="entry name" value="SET_dom_sf"/>
</dbReference>
<dbReference type="GO" id="GO:0002181">
    <property type="term" value="P:cytoplasmic translation"/>
    <property type="evidence" value="ECO:0007669"/>
    <property type="project" value="TreeGrafter"/>
</dbReference>
<proteinExistence type="inferred from homology"/>
<feature type="coiled-coil region" evidence="6">
    <location>
        <begin position="563"/>
        <end position="597"/>
    </location>
</feature>
<dbReference type="InterPro" id="IPR001209">
    <property type="entry name" value="Ribosomal_uS14"/>
</dbReference>